<evidence type="ECO:0000256" key="5">
    <source>
        <dbReference type="ARBA" id="ARBA00023237"/>
    </source>
</evidence>
<keyword evidence="5" id="KW-0998">Cell outer membrane</keyword>
<keyword evidence="9" id="KW-1185">Reference proteome</keyword>
<dbReference type="EMBL" id="MAHX01000013">
    <property type="protein sequence ID" value="OPC66296.1"/>
    <property type="molecule type" value="Genomic_DNA"/>
</dbReference>
<evidence type="ECO:0000313" key="8">
    <source>
        <dbReference type="EMBL" id="OPC66296.1"/>
    </source>
</evidence>
<evidence type="ECO:0000313" key="9">
    <source>
        <dbReference type="Proteomes" id="UP000190813"/>
    </source>
</evidence>
<proteinExistence type="inferred from homology"/>
<comment type="subcellular location">
    <subcellularLocation>
        <location evidence="1">Cell outer membrane</location>
    </subcellularLocation>
</comment>
<dbReference type="SUPFAM" id="SSF48452">
    <property type="entry name" value="TPR-like"/>
    <property type="match status" value="1"/>
</dbReference>
<evidence type="ECO:0000259" key="6">
    <source>
        <dbReference type="Pfam" id="PF07980"/>
    </source>
</evidence>
<dbReference type="InterPro" id="IPR011990">
    <property type="entry name" value="TPR-like_helical_dom_sf"/>
</dbReference>
<dbReference type="Pfam" id="PF07980">
    <property type="entry name" value="SusD_RagB"/>
    <property type="match status" value="1"/>
</dbReference>
<comment type="caution">
    <text evidence="8">The sequence shown here is derived from an EMBL/GenBank/DDBJ whole genome shotgun (WGS) entry which is preliminary data.</text>
</comment>
<dbReference type="Gene3D" id="1.25.40.390">
    <property type="match status" value="1"/>
</dbReference>
<dbReference type="InterPro" id="IPR012944">
    <property type="entry name" value="SusD_RagB_dom"/>
</dbReference>
<dbReference type="RefSeq" id="WP_078771836.1">
    <property type="nucleotide sequence ID" value="NZ_CBCSBR010000006.1"/>
</dbReference>
<reference evidence="8 9" key="1">
    <citation type="submission" date="2016-06" db="EMBL/GenBank/DDBJ databases">
        <title>Revisiting the taxonomy of the Elizabethkingia Genus based on Whole-Genome Sequencing, Optical Mapping, and MALDI-TOF.</title>
        <authorList>
            <person name="Nicholson A.C."/>
        </authorList>
    </citation>
    <scope>NUCLEOTIDE SEQUENCE [LARGE SCALE GENOMIC DNA]</scope>
    <source>
        <strain evidence="8 9">G4070</strain>
    </source>
</reference>
<evidence type="ECO:0000259" key="7">
    <source>
        <dbReference type="Pfam" id="PF14322"/>
    </source>
</evidence>
<dbReference type="AlphaFoldDB" id="A0A1T3MP49"/>
<comment type="similarity">
    <text evidence="2">Belongs to the SusD family.</text>
</comment>
<evidence type="ECO:0000256" key="4">
    <source>
        <dbReference type="ARBA" id="ARBA00023136"/>
    </source>
</evidence>
<keyword evidence="4" id="KW-0472">Membrane</keyword>
<dbReference type="Proteomes" id="UP000190813">
    <property type="component" value="Unassembled WGS sequence"/>
</dbReference>
<feature type="domain" description="SusD-like N-terminal" evidence="7">
    <location>
        <begin position="54"/>
        <end position="212"/>
    </location>
</feature>
<sequence>MNKAIIKIGILAGALFLTGCNIDRAPETSLTDEAFWNTADDVKYGANNLYNYLPTINSDSNMDLLSDDLYSGRNSVNEGSWNVSYNDGTYSSNYTLIRYANTVIQKSDQVISKGVSAADVGKYQGEAYFFRAMGYFDLFKRFGGVPLILKTLSTDSPELKAPRASRDETIDQIYKDLDLAISLLPLPSKSGAANYGRITKTAALAFKSRVALFEGTRSKFHGYGDPVKHLTLARDAAKAVMDSNEHSLFGNYFNLFQYEGEGFANKENVLVRMYGQNAANSISTHVIQRNYEGGYNPTLALANSYLAIDGVPTEKSNEYTTATVSWDLYKNRDPRMSATFFKKGDPFISSKNYDYPSLNLQQTGFGLRKYANVADWTAQRSFIDKPIIRYAEVLLNYAESVYELSGSISDADLAKSIVLLRKRAGFPDNDKAGNSIVFTNSFVSSRGLNMRDEIRRERRVELASEGFRYWDLIRWKTAETELPKSTLGSFYYSDWPAKGSGVQLTPDGYLLIQDGSTKKFNVQRDYIFPFPTYEIALNPNLKQNPGW</sequence>
<keyword evidence="3" id="KW-0732">Signal</keyword>
<dbReference type="GO" id="GO:0009279">
    <property type="term" value="C:cell outer membrane"/>
    <property type="evidence" value="ECO:0007669"/>
    <property type="project" value="UniProtKB-SubCell"/>
</dbReference>
<gene>
    <name evidence="8" type="ORF">BAZ10_01135</name>
</gene>
<dbReference type="InterPro" id="IPR033985">
    <property type="entry name" value="SusD-like_N"/>
</dbReference>
<protein>
    <recommendedName>
        <fullName evidence="10">Carbohydrate-binding protein SusD</fullName>
    </recommendedName>
</protein>
<evidence type="ECO:0000256" key="1">
    <source>
        <dbReference type="ARBA" id="ARBA00004442"/>
    </source>
</evidence>
<name>A0A1T3MP49_9FLAO</name>
<dbReference type="Pfam" id="PF14322">
    <property type="entry name" value="SusD-like_3"/>
    <property type="match status" value="1"/>
</dbReference>
<feature type="domain" description="RagB/SusD" evidence="6">
    <location>
        <begin position="274"/>
        <end position="547"/>
    </location>
</feature>
<evidence type="ECO:0000256" key="3">
    <source>
        <dbReference type="ARBA" id="ARBA00022729"/>
    </source>
</evidence>
<evidence type="ECO:0000256" key="2">
    <source>
        <dbReference type="ARBA" id="ARBA00006275"/>
    </source>
</evidence>
<dbReference type="PROSITE" id="PS51257">
    <property type="entry name" value="PROKAR_LIPOPROTEIN"/>
    <property type="match status" value="1"/>
</dbReference>
<evidence type="ECO:0008006" key="10">
    <source>
        <dbReference type="Google" id="ProtNLM"/>
    </source>
</evidence>
<organism evidence="8 9">
    <name type="scientific">Elizabethkingia occulta</name>
    <dbReference type="NCBI Taxonomy" id="1867263"/>
    <lineage>
        <taxon>Bacteria</taxon>
        <taxon>Pseudomonadati</taxon>
        <taxon>Bacteroidota</taxon>
        <taxon>Flavobacteriia</taxon>
        <taxon>Flavobacteriales</taxon>
        <taxon>Weeksellaceae</taxon>
        <taxon>Elizabethkingia</taxon>
    </lineage>
</organism>
<accession>A0A1T3MP49</accession>